<feature type="compositionally biased region" description="Polar residues" evidence="2">
    <location>
        <begin position="31"/>
        <end position="40"/>
    </location>
</feature>
<organism evidence="3">
    <name type="scientific">Dichomitus squalens</name>
    <dbReference type="NCBI Taxonomy" id="114155"/>
    <lineage>
        <taxon>Eukaryota</taxon>
        <taxon>Fungi</taxon>
        <taxon>Dikarya</taxon>
        <taxon>Basidiomycota</taxon>
        <taxon>Agaricomycotina</taxon>
        <taxon>Agaricomycetes</taxon>
        <taxon>Polyporales</taxon>
        <taxon>Polyporaceae</taxon>
        <taxon>Dichomitus</taxon>
    </lineage>
</organism>
<feature type="compositionally biased region" description="Basic and acidic residues" evidence="2">
    <location>
        <begin position="286"/>
        <end position="303"/>
    </location>
</feature>
<feature type="region of interest" description="Disordered" evidence="2">
    <location>
        <begin position="552"/>
        <end position="571"/>
    </location>
</feature>
<evidence type="ECO:0000256" key="2">
    <source>
        <dbReference type="SAM" id="MobiDB-lite"/>
    </source>
</evidence>
<feature type="compositionally biased region" description="Basic and acidic residues" evidence="2">
    <location>
        <begin position="318"/>
        <end position="342"/>
    </location>
</feature>
<dbReference type="PANTHER" id="PTHR37096">
    <property type="entry name" value="YALI0E33429P"/>
    <property type="match status" value="1"/>
</dbReference>
<proteinExistence type="predicted"/>
<dbReference type="Gene3D" id="3.40.50.300">
    <property type="entry name" value="P-loop containing nucleotide triphosphate hydrolases"/>
    <property type="match status" value="1"/>
</dbReference>
<sequence length="779" mass="87297">MSRRPNANTTATAPVPRNGPAPTPRTHALSPPQSRRQSMYNGIGEGTTIQLHWLFRSNIPRRRGMPLPNDVRKRNFFGLGEIIGVLANPSETLRSLTESKKMLEDTRRELAEARERAQLTPTHTFSALPGFFERPAELRAIVRALEGEPSFTVLFGASSVGKTALLRQVLTQKNYHVLHFDLRIAGFADLGSLYMSLSQQMEGFFMGIARDQDMPGYEAFEKEAWGFKHDRLNVERRLSNAGQSTEALSSPLGEIKTSDIARLMELFQSSLLRYWNFLPSQEALKAKKDAESNSGKENKKQQQDRPSWTKRMFSVRRKQAEKAGRENGEARQKEGGKDKEKLEAPPKKIPVFFIDEAHKLPALIRSIDAMKCLLDAMLVLTKQDRLCHVIHATSDPFYQTWLRQLNVMQHCKIITIGDYPKAETRKFFRERILPSVPERLRPGLDFEKLYEAFGGKLAHWQDYITDYVNSNGKLDIKQSSHFIQAHALLNLHIIHSAQASTNGQVPEGNGAASPANEHASTHAIHRLSPPASGMLGGGSGFRIYSPLMANPHQSPPTLFPHGHGREGSGEDAPEFQADFSAYQLLRVMNRLAQPRTRSLPYFLLCREMGARAIDGMVKGRILDLRWTEPVSREFVDPFGRMSMRVRESVRVQLGRGAPGGDSSVTAINEPMEREPGAAGQTWMGMGTGTTEGLGAEGVYGSEEDMVPMTDEEVLRAHERLMDGAPLAGEEEEEVLGPKLVPISPIMRYAMQEVVQEYYADDDRTESEYASLADEDIQEY</sequence>
<protein>
    <recommendedName>
        <fullName evidence="4">AAA+ ATPase domain-containing protein</fullName>
    </recommendedName>
</protein>
<gene>
    <name evidence="3" type="ORF">BD311DRAFT_672170</name>
</gene>
<feature type="region of interest" description="Disordered" evidence="2">
    <location>
        <begin position="760"/>
        <end position="779"/>
    </location>
</feature>
<evidence type="ECO:0000313" key="3">
    <source>
        <dbReference type="EMBL" id="TBU24270.1"/>
    </source>
</evidence>
<evidence type="ECO:0008006" key="4">
    <source>
        <dbReference type="Google" id="ProtNLM"/>
    </source>
</evidence>
<dbReference type="OrthoDB" id="2150628at2759"/>
<dbReference type="Proteomes" id="UP000292957">
    <property type="component" value="Unassembled WGS sequence"/>
</dbReference>
<dbReference type="InterPro" id="IPR051667">
    <property type="entry name" value="Archaeal_ATPase_domain"/>
</dbReference>
<feature type="compositionally biased region" description="Polar residues" evidence="2">
    <location>
        <begin position="1"/>
        <end position="12"/>
    </location>
</feature>
<dbReference type="EMBL" id="ML143483">
    <property type="protein sequence ID" value="TBU24270.1"/>
    <property type="molecule type" value="Genomic_DNA"/>
</dbReference>
<keyword evidence="1" id="KW-0175">Coiled coil</keyword>
<dbReference type="AlphaFoldDB" id="A0A4Q9MAL7"/>
<dbReference type="PANTHER" id="PTHR37096:SF1">
    <property type="entry name" value="AAA+ ATPASE DOMAIN-CONTAINING PROTEIN"/>
    <property type="match status" value="1"/>
</dbReference>
<accession>A0A4Q9MAL7</accession>
<dbReference type="InterPro" id="IPR027417">
    <property type="entry name" value="P-loop_NTPase"/>
</dbReference>
<dbReference type="SUPFAM" id="SSF52540">
    <property type="entry name" value="P-loop containing nucleoside triphosphate hydrolases"/>
    <property type="match status" value="1"/>
</dbReference>
<feature type="coiled-coil region" evidence="1">
    <location>
        <begin position="93"/>
        <end position="120"/>
    </location>
</feature>
<feature type="region of interest" description="Disordered" evidence="2">
    <location>
        <begin position="1"/>
        <end position="40"/>
    </location>
</feature>
<reference evidence="3" key="1">
    <citation type="submission" date="2019-01" db="EMBL/GenBank/DDBJ databases">
        <title>Draft genome sequences of three monokaryotic isolates of the white-rot basidiomycete fungus Dichomitus squalens.</title>
        <authorList>
            <consortium name="DOE Joint Genome Institute"/>
            <person name="Lopez S.C."/>
            <person name="Andreopoulos B."/>
            <person name="Pangilinan J."/>
            <person name="Lipzen A."/>
            <person name="Riley R."/>
            <person name="Ahrendt S."/>
            <person name="Ng V."/>
            <person name="Barry K."/>
            <person name="Daum C."/>
            <person name="Grigoriev I.V."/>
            <person name="Hilden K.S."/>
            <person name="Makela M.R."/>
            <person name="de Vries R.P."/>
        </authorList>
    </citation>
    <scope>NUCLEOTIDE SEQUENCE [LARGE SCALE GENOMIC DNA]</scope>
    <source>
        <strain evidence="3">OM18370.1</strain>
    </source>
</reference>
<name>A0A4Q9MAL7_9APHY</name>
<feature type="region of interest" description="Disordered" evidence="2">
    <location>
        <begin position="286"/>
        <end position="342"/>
    </location>
</feature>
<evidence type="ECO:0000256" key="1">
    <source>
        <dbReference type="SAM" id="Coils"/>
    </source>
</evidence>